<evidence type="ECO:0000256" key="5">
    <source>
        <dbReference type="RuleBase" id="RU362028"/>
    </source>
</evidence>
<dbReference type="PANTHER" id="PTHR21600">
    <property type="entry name" value="MITOCHONDRIAL RNA PSEUDOURIDINE SYNTHASE"/>
    <property type="match status" value="1"/>
</dbReference>
<protein>
    <recommendedName>
        <fullName evidence="5">Pseudouridine synthase</fullName>
        <ecNumber evidence="5">5.4.99.-</ecNumber>
    </recommendedName>
</protein>
<dbReference type="Gene3D" id="3.30.2350.10">
    <property type="entry name" value="Pseudouridine synthase"/>
    <property type="match status" value="1"/>
</dbReference>
<keyword evidence="10" id="KW-1185">Reference proteome</keyword>
<evidence type="ECO:0000256" key="4">
    <source>
        <dbReference type="PROSITE-ProRule" id="PRU00182"/>
    </source>
</evidence>
<dbReference type="EC" id="5.4.99.-" evidence="5"/>
<evidence type="ECO:0000256" key="1">
    <source>
        <dbReference type="ARBA" id="ARBA00010876"/>
    </source>
</evidence>
<organism evidence="7 10">
    <name type="scientific">Sanguibacteroides justesenii</name>
    <dbReference type="NCBI Taxonomy" id="1547597"/>
    <lineage>
        <taxon>Bacteria</taxon>
        <taxon>Pseudomonadati</taxon>
        <taxon>Bacteroidota</taxon>
        <taxon>Bacteroidia</taxon>
        <taxon>Bacteroidales</taxon>
        <taxon>Porphyromonadaceae</taxon>
        <taxon>Sanguibacteroides</taxon>
    </lineage>
</organism>
<dbReference type="EMBL" id="JPIT01000007">
    <property type="protein sequence ID" value="KIO47255.1"/>
    <property type="molecule type" value="Genomic_DNA"/>
</dbReference>
<evidence type="ECO:0000313" key="8">
    <source>
        <dbReference type="EMBL" id="KIO47255.1"/>
    </source>
</evidence>
<keyword evidence="2 5" id="KW-0413">Isomerase</keyword>
<dbReference type="NCBIfam" id="TIGR00005">
    <property type="entry name" value="rluA_subfam"/>
    <property type="match status" value="1"/>
</dbReference>
<dbReference type="InterPro" id="IPR006224">
    <property type="entry name" value="PsdUridine_synth_RluA-like_CS"/>
</dbReference>
<sequence length="302" mass="35192">MNKTNHPRRHKPQIRQFTVGEEIELLSYLFKQFPEKSRTTVKSILSNRQVNVNGQVTTQFNEPLKPGDYISINMEKGNVEFSSPHMDMVYEDSDLIVINKKSGLLSMATQNEKKKTAYHILSDYVKSIDPQNRIFIIHRLDRETSGLMMFAKNQQTQERMQQHWNEMLLERKYVAIIEGEPEKAEDQVSTYLQENEAMNVYTSDRGKWAVTHYKVIKSNRQYSLVELELETGRKNQIRIHMAEIGHPVTGDTKYGARNNPINRLALHARQLKFIHPSTGQVMNFRTDVPKRFSLLVKNRTGN</sequence>
<dbReference type="InterPro" id="IPR020103">
    <property type="entry name" value="PsdUridine_synth_cat_dom_sf"/>
</dbReference>
<keyword evidence="4" id="KW-0694">RNA-binding</keyword>
<dbReference type="Proteomes" id="UP000031937">
    <property type="component" value="Unassembled WGS sequence"/>
</dbReference>
<dbReference type="CDD" id="cd00165">
    <property type="entry name" value="S4"/>
    <property type="match status" value="1"/>
</dbReference>
<evidence type="ECO:0000313" key="9">
    <source>
        <dbReference type="Proteomes" id="UP000031937"/>
    </source>
</evidence>
<dbReference type="InterPro" id="IPR006225">
    <property type="entry name" value="PsdUridine_synth_RluC/D"/>
</dbReference>
<dbReference type="Pfam" id="PF00849">
    <property type="entry name" value="PseudoU_synth_2"/>
    <property type="match status" value="1"/>
</dbReference>
<dbReference type="GO" id="GO:0009982">
    <property type="term" value="F:pseudouridine synthase activity"/>
    <property type="evidence" value="ECO:0007669"/>
    <property type="project" value="InterPro"/>
</dbReference>
<dbReference type="Gene3D" id="3.10.290.10">
    <property type="entry name" value="RNA-binding S4 domain"/>
    <property type="match status" value="1"/>
</dbReference>
<name>A0A0C3RD43_9PORP</name>
<comment type="function">
    <text evidence="5">Responsible for synthesis of pseudouridine from uracil.</text>
</comment>
<accession>A0A0C3RD43</accession>
<dbReference type="PROSITE" id="PS01129">
    <property type="entry name" value="PSI_RLU"/>
    <property type="match status" value="1"/>
</dbReference>
<reference evidence="8 9" key="2">
    <citation type="submission" date="2014-07" db="EMBL/GenBank/DDBJ databases">
        <title>Porphyromonadaceae bacterium OUH 334697 = ATCC BAA-2682 = DSM 28341 draft genome.</title>
        <authorList>
            <person name="Sydenham T.V."/>
            <person name="Hasman H."/>
            <person name="Justesen U.S."/>
        </authorList>
    </citation>
    <scope>NUCLEOTIDE SEQUENCE [LARGE SCALE GENOMIC DNA]</scope>
    <source>
        <strain evidence="8 9">OUH 334697</strain>
    </source>
</reference>
<dbReference type="InterPro" id="IPR050188">
    <property type="entry name" value="RluA_PseudoU_synthase"/>
</dbReference>
<gene>
    <name evidence="7" type="ORF">BA92_11970</name>
    <name evidence="8" type="ORF">IE90_01280</name>
</gene>
<evidence type="ECO:0000313" key="7">
    <source>
        <dbReference type="EMBL" id="KIO44086.1"/>
    </source>
</evidence>
<evidence type="ECO:0000256" key="2">
    <source>
        <dbReference type="ARBA" id="ARBA00023235"/>
    </source>
</evidence>
<feature type="active site" evidence="3">
    <location>
        <position position="141"/>
    </location>
</feature>
<feature type="domain" description="Pseudouridine synthase RsuA/RluA-like" evidence="6">
    <location>
        <begin position="94"/>
        <end position="242"/>
    </location>
</feature>
<dbReference type="Proteomes" id="UP000031980">
    <property type="component" value="Unassembled WGS sequence"/>
</dbReference>
<proteinExistence type="inferred from homology"/>
<dbReference type="InterPro" id="IPR036986">
    <property type="entry name" value="S4_RNA-bd_sf"/>
</dbReference>
<dbReference type="SUPFAM" id="SSF55174">
    <property type="entry name" value="Alpha-L RNA-binding motif"/>
    <property type="match status" value="1"/>
</dbReference>
<dbReference type="OrthoDB" id="9796412at2"/>
<dbReference type="SUPFAM" id="SSF55120">
    <property type="entry name" value="Pseudouridine synthase"/>
    <property type="match status" value="1"/>
</dbReference>
<dbReference type="GO" id="GO:0003723">
    <property type="term" value="F:RNA binding"/>
    <property type="evidence" value="ECO:0007669"/>
    <property type="project" value="UniProtKB-KW"/>
</dbReference>
<dbReference type="RefSeq" id="WP_041502084.1">
    <property type="nucleotide sequence ID" value="NZ_JPIT01000007.1"/>
</dbReference>
<dbReference type="GO" id="GO:0000455">
    <property type="term" value="P:enzyme-directed rRNA pseudouridine synthesis"/>
    <property type="evidence" value="ECO:0007669"/>
    <property type="project" value="TreeGrafter"/>
</dbReference>
<comment type="caution">
    <text evidence="7">The sequence shown here is derived from an EMBL/GenBank/DDBJ whole genome shotgun (WGS) entry which is preliminary data.</text>
</comment>
<dbReference type="EMBL" id="JPIU01000040">
    <property type="protein sequence ID" value="KIO44086.1"/>
    <property type="molecule type" value="Genomic_DNA"/>
</dbReference>
<dbReference type="InterPro" id="IPR006145">
    <property type="entry name" value="PsdUridine_synth_RsuA/RluA"/>
</dbReference>
<comment type="similarity">
    <text evidence="1 5">Belongs to the pseudouridine synthase RluA family.</text>
</comment>
<comment type="catalytic activity">
    <reaction evidence="5">
        <text>a uridine in RNA = a pseudouridine in RNA</text>
        <dbReference type="Rhea" id="RHEA:48348"/>
        <dbReference type="Rhea" id="RHEA-COMP:12068"/>
        <dbReference type="Rhea" id="RHEA-COMP:12069"/>
        <dbReference type="ChEBI" id="CHEBI:65314"/>
        <dbReference type="ChEBI" id="CHEBI:65315"/>
    </reaction>
</comment>
<dbReference type="GO" id="GO:0140098">
    <property type="term" value="F:catalytic activity, acting on RNA"/>
    <property type="evidence" value="ECO:0007669"/>
    <property type="project" value="UniProtKB-ARBA"/>
</dbReference>
<evidence type="ECO:0000259" key="6">
    <source>
        <dbReference type="Pfam" id="PF00849"/>
    </source>
</evidence>
<dbReference type="AlphaFoldDB" id="A0A0C3RD43"/>
<dbReference type="CDD" id="cd02869">
    <property type="entry name" value="PseudoU_synth_RluA_like"/>
    <property type="match status" value="1"/>
</dbReference>
<dbReference type="PANTHER" id="PTHR21600:SF44">
    <property type="entry name" value="RIBOSOMAL LARGE SUBUNIT PSEUDOURIDINE SYNTHASE D"/>
    <property type="match status" value="1"/>
</dbReference>
<evidence type="ECO:0000256" key="3">
    <source>
        <dbReference type="PIRSR" id="PIRSR606225-1"/>
    </source>
</evidence>
<evidence type="ECO:0000313" key="10">
    <source>
        <dbReference type="Proteomes" id="UP000031980"/>
    </source>
</evidence>
<reference evidence="7 10" key="1">
    <citation type="submission" date="2014-07" db="EMBL/GenBank/DDBJ databases">
        <title>Porphyromonadaceae bacterium OUH 308042 = ATCC BAA-2681 = DSM 28342 draft genome.</title>
        <authorList>
            <person name="Sydenham T.V."/>
            <person name="Hasman H."/>
            <person name="Justensen U.S."/>
        </authorList>
    </citation>
    <scope>NUCLEOTIDE SEQUENCE [LARGE SCALE GENOMIC DNA]</scope>
    <source>
        <strain evidence="7 10">OUH 308042</strain>
    </source>
</reference>
<dbReference type="PROSITE" id="PS50889">
    <property type="entry name" value="S4"/>
    <property type="match status" value="1"/>
</dbReference>